<organism evidence="3 4">
    <name type="scientific">Phytophthora infestans</name>
    <name type="common">Potato late blight agent</name>
    <name type="synonym">Botrytis infestans</name>
    <dbReference type="NCBI Taxonomy" id="4787"/>
    <lineage>
        <taxon>Eukaryota</taxon>
        <taxon>Sar</taxon>
        <taxon>Stramenopiles</taxon>
        <taxon>Oomycota</taxon>
        <taxon>Peronosporomycetes</taxon>
        <taxon>Peronosporales</taxon>
        <taxon>Peronosporaceae</taxon>
        <taxon>Phytophthora</taxon>
    </lineage>
</organism>
<dbReference type="SMART" id="SM00546">
    <property type="entry name" value="CUE"/>
    <property type="match status" value="1"/>
</dbReference>
<accession>A0A833WNE8</accession>
<feature type="domain" description="CUE" evidence="2">
    <location>
        <begin position="367"/>
        <end position="410"/>
    </location>
</feature>
<dbReference type="EMBL" id="WSZM01000009">
    <property type="protein sequence ID" value="KAF4046953.1"/>
    <property type="molecule type" value="Genomic_DNA"/>
</dbReference>
<evidence type="ECO:0000256" key="1">
    <source>
        <dbReference type="SAM" id="MobiDB-lite"/>
    </source>
</evidence>
<dbReference type="PROSITE" id="PS51140">
    <property type="entry name" value="CUE"/>
    <property type="match status" value="1"/>
</dbReference>
<dbReference type="Pfam" id="PF02845">
    <property type="entry name" value="CUE"/>
    <property type="match status" value="1"/>
</dbReference>
<evidence type="ECO:0000313" key="4">
    <source>
        <dbReference type="Proteomes" id="UP000602510"/>
    </source>
</evidence>
<feature type="compositionally biased region" description="Basic and acidic residues" evidence="1">
    <location>
        <begin position="620"/>
        <end position="631"/>
    </location>
</feature>
<gene>
    <name evidence="3" type="ORF">GN244_ATG00601</name>
</gene>
<name>A0A833WNE8_PHYIN</name>
<evidence type="ECO:0000259" key="2">
    <source>
        <dbReference type="PROSITE" id="PS51140"/>
    </source>
</evidence>
<feature type="region of interest" description="Disordered" evidence="1">
    <location>
        <begin position="525"/>
        <end position="666"/>
    </location>
</feature>
<dbReference type="SUPFAM" id="SSF46934">
    <property type="entry name" value="UBA-like"/>
    <property type="match status" value="1"/>
</dbReference>
<feature type="compositionally biased region" description="Polar residues" evidence="1">
    <location>
        <begin position="590"/>
        <end position="611"/>
    </location>
</feature>
<dbReference type="GO" id="GO:0043130">
    <property type="term" value="F:ubiquitin binding"/>
    <property type="evidence" value="ECO:0007669"/>
    <property type="project" value="InterPro"/>
</dbReference>
<dbReference type="PANTHER" id="PTHR21494:SF0">
    <property type="entry name" value="ACTIVATING SIGNAL COINTEGRATOR 1 COMPLEX SUBUNIT 2"/>
    <property type="match status" value="1"/>
</dbReference>
<evidence type="ECO:0000313" key="3">
    <source>
        <dbReference type="EMBL" id="KAF4046953.1"/>
    </source>
</evidence>
<sequence>MTLAEALAPLVGASDIELQRYISNADGIEQVLPLLDEFFTRGTALQERCKDDNETRSLSASSGAVFSLFARLTDAPQLLQLATECGLLHLTRLAPFCQIFGVKNAEAVGELLDAVSDNVAAFPATIGMLRQLYIRQLIALHTAVQQTKRNQVTDLIRRCLELSLSIRGMTASTAVTHVLLLGGEDLETELARQSQSMLFALMRCYEASVPTLQRHLATFDETLKTQESPKIAEIRHALLLALERCVDAAVDEQSGSNGEQLLAGLHALSNGCADDGAEHGSYLSDLWHLCEYKHKVAEGFDRCKLDLENVSYLDLVIEQLPRRRILPTLLVDDLAAETKVKTALSADATEWEAPETDVALEEKQSVDLIPMVNQVKDFFPDLGEGYVELCLLTSNLQVEVVINFLLEGNPPPVLLDAPQNLKRSDSEFVRLEAQITGKSVRATNKALESTKLDPSRVWVGKKAMEKTYDPQIAKKDQQLAVKMKQLVGMYEEEDEYGDVRVYPRDDGVATLDEYDDDYNDEFDDFVPFSVRDGGSADDQDAIREQNRRVRVQEEKEAFWEGMRNRNRENPLSAADDGDGNEAEDERRQDANSPDKSNSVGAASQNSSGPTHKSNRRKDKKKEGGEKKKPDEALTPQQIQRQRARKDKNKAKVANHNRKDRAMKKMG</sequence>
<dbReference type="AlphaFoldDB" id="A0A833WNE8"/>
<dbReference type="InterPro" id="IPR003892">
    <property type="entry name" value="CUE"/>
</dbReference>
<dbReference type="InterPro" id="IPR009060">
    <property type="entry name" value="UBA-like_sf"/>
</dbReference>
<proteinExistence type="predicted"/>
<dbReference type="Gene3D" id="1.10.8.10">
    <property type="entry name" value="DNA helicase RuvA subunit, C-terminal domain"/>
    <property type="match status" value="1"/>
</dbReference>
<protein>
    <submittedName>
        <fullName evidence="3">CUE domain-containing protein</fullName>
    </submittedName>
</protein>
<dbReference type="Proteomes" id="UP000602510">
    <property type="component" value="Unassembled WGS sequence"/>
</dbReference>
<feature type="compositionally biased region" description="Basic residues" evidence="1">
    <location>
        <begin position="641"/>
        <end position="666"/>
    </location>
</feature>
<dbReference type="InterPro" id="IPR041800">
    <property type="entry name" value="ASCC2_CUE"/>
</dbReference>
<comment type="caution">
    <text evidence="3">The sequence shown here is derived from an EMBL/GenBank/DDBJ whole genome shotgun (WGS) entry which is preliminary data.</text>
</comment>
<dbReference type="InterPro" id="IPR052586">
    <property type="entry name" value="ASCC2"/>
</dbReference>
<dbReference type="CDD" id="cd14364">
    <property type="entry name" value="CUE_ASCC2"/>
    <property type="match status" value="1"/>
</dbReference>
<feature type="compositionally biased region" description="Basic and acidic residues" evidence="1">
    <location>
        <begin position="540"/>
        <end position="568"/>
    </location>
</feature>
<reference evidence="3" key="1">
    <citation type="submission" date="2020-04" db="EMBL/GenBank/DDBJ databases">
        <title>Hybrid Assembly of Korean Phytophthora infestans isolates.</title>
        <authorList>
            <person name="Prokchorchik M."/>
            <person name="Lee Y."/>
            <person name="Seo J."/>
            <person name="Cho J.-H."/>
            <person name="Park Y.-E."/>
            <person name="Jang D.-C."/>
            <person name="Im J.-S."/>
            <person name="Choi J.-G."/>
            <person name="Park H.-J."/>
            <person name="Lee G.-B."/>
            <person name="Lee Y.-G."/>
            <person name="Hong S.-Y."/>
            <person name="Cho K."/>
            <person name="Sohn K.H."/>
        </authorList>
    </citation>
    <scope>NUCLEOTIDE SEQUENCE</scope>
    <source>
        <strain evidence="3">KR_1_A1</strain>
    </source>
</reference>
<dbReference type="PANTHER" id="PTHR21494">
    <property type="entry name" value="ACTIVATING SIGNAL COINTEGRATOR 1 COMPLEX SUBUNIT 2 ASC-1 COMPLEX SUBUNIT P100"/>
    <property type="match status" value="1"/>
</dbReference>
<keyword evidence="4" id="KW-1185">Reference proteome</keyword>